<evidence type="ECO:0000259" key="1">
    <source>
        <dbReference type="Pfam" id="PF00561"/>
    </source>
</evidence>
<proteinExistence type="predicted"/>
<dbReference type="PANTHER" id="PTHR43433:SF5">
    <property type="entry name" value="AB HYDROLASE-1 DOMAIN-CONTAINING PROTEIN"/>
    <property type="match status" value="1"/>
</dbReference>
<dbReference type="PANTHER" id="PTHR43433">
    <property type="entry name" value="HYDROLASE, ALPHA/BETA FOLD FAMILY PROTEIN"/>
    <property type="match status" value="1"/>
</dbReference>
<dbReference type="SUPFAM" id="SSF53474">
    <property type="entry name" value="alpha/beta-Hydrolases"/>
    <property type="match status" value="1"/>
</dbReference>
<dbReference type="AlphaFoldDB" id="A0A5P1FLW2"/>
<name>A0A5P1FLW2_ASPOF</name>
<evidence type="ECO:0000313" key="3">
    <source>
        <dbReference type="Proteomes" id="UP000243459"/>
    </source>
</evidence>
<dbReference type="InterPro" id="IPR050471">
    <property type="entry name" value="AB_hydrolase"/>
</dbReference>
<keyword evidence="3" id="KW-1185">Reference proteome</keyword>
<feature type="domain" description="AB hydrolase-1" evidence="1">
    <location>
        <begin position="332"/>
        <end position="529"/>
    </location>
</feature>
<sequence length="627" mass="69401">MRNEGQKPQGSGRSNGFMRSFSGYLRIVSNGASNVASTVKSARVSVASSLADRDEDAARDQLLEEQSGHVLFIEALPPDEVQALLVFDGMPKHHVPHNGHLDRMRVLLKLGMPILGELGSCHVCSTYFGTKPPSLDIVRIFNFSNEVCRRILQAPFSVLSLSQNNVAFSFEKDPNVQSLELHYNACNASLLPCSSDGVDDTHQSTSSLVQKPIPAGRQASSEDIKSWKEKGFTSLIVVAPEMDVGSIIEDLLSLLSYYAPYAIYHQYLQHLEHVKDFTPCESSIYALMGKIRKRLNMHAKDMFYFGIALDLKPPAADVAAIKVLHSDFPVWTTIMAKDALALLDHLHWSKSHVFGHSMGSMIACKLAAIAPERLHSLALLNATGGGFQCFPKLDRQMLSLVYRFLRAKTPEQRAAVDLETHYTKEYLEEEVGSSTRREILHQEYVKAITSSGMQSSCGFEGQVSACWTHKLTSKELDTIRSAGFLISVIHGRYDIIAQLYHARKLAENLQPAARLVELHGGHLVSHERPHEVNQALMALIKATKSKLRPEDWTNLIQTKSGWAMEGTSMAVNISRTSEGANYVASFCNLLGKLQFSFLYIIGVFVMGFKHLKTIATAAKPVRVSASS</sequence>
<gene>
    <name evidence="2" type="ORF">A4U43_C01F5030</name>
</gene>
<accession>A0A5P1FLW2</accession>
<dbReference type="InterPro" id="IPR029058">
    <property type="entry name" value="AB_hydrolase_fold"/>
</dbReference>
<protein>
    <recommendedName>
        <fullName evidence="1">AB hydrolase-1 domain-containing protein</fullName>
    </recommendedName>
</protein>
<dbReference type="Proteomes" id="UP000243459">
    <property type="component" value="Chromosome 1"/>
</dbReference>
<dbReference type="EMBL" id="CM007381">
    <property type="protein sequence ID" value="ONK79306.1"/>
    <property type="molecule type" value="Genomic_DNA"/>
</dbReference>
<dbReference type="Gramene" id="ONK79306">
    <property type="protein sequence ID" value="ONK79306"/>
    <property type="gene ID" value="A4U43_C01F5030"/>
</dbReference>
<dbReference type="Gene3D" id="3.40.50.1820">
    <property type="entry name" value="alpha/beta hydrolase"/>
    <property type="match status" value="1"/>
</dbReference>
<dbReference type="Pfam" id="PF00561">
    <property type="entry name" value="Abhydrolase_1"/>
    <property type="match status" value="1"/>
</dbReference>
<dbReference type="InterPro" id="IPR000073">
    <property type="entry name" value="AB_hydrolase_1"/>
</dbReference>
<reference evidence="3" key="1">
    <citation type="journal article" date="2017" name="Nat. Commun.">
        <title>The asparagus genome sheds light on the origin and evolution of a young Y chromosome.</title>
        <authorList>
            <person name="Harkess A."/>
            <person name="Zhou J."/>
            <person name="Xu C."/>
            <person name="Bowers J.E."/>
            <person name="Van der Hulst R."/>
            <person name="Ayyampalayam S."/>
            <person name="Mercati F."/>
            <person name="Riccardi P."/>
            <person name="McKain M.R."/>
            <person name="Kakrana A."/>
            <person name="Tang H."/>
            <person name="Ray J."/>
            <person name="Groenendijk J."/>
            <person name="Arikit S."/>
            <person name="Mathioni S.M."/>
            <person name="Nakano M."/>
            <person name="Shan H."/>
            <person name="Telgmann-Rauber A."/>
            <person name="Kanno A."/>
            <person name="Yue Z."/>
            <person name="Chen H."/>
            <person name="Li W."/>
            <person name="Chen Y."/>
            <person name="Xu X."/>
            <person name="Zhang Y."/>
            <person name="Luo S."/>
            <person name="Chen H."/>
            <person name="Gao J."/>
            <person name="Mao Z."/>
            <person name="Pires J.C."/>
            <person name="Luo M."/>
            <person name="Kudrna D."/>
            <person name="Wing R.A."/>
            <person name="Meyers B.C."/>
            <person name="Yi K."/>
            <person name="Kong H."/>
            <person name="Lavrijsen P."/>
            <person name="Sunseri F."/>
            <person name="Falavigna A."/>
            <person name="Ye Y."/>
            <person name="Leebens-Mack J.H."/>
            <person name="Chen G."/>
        </authorList>
    </citation>
    <scope>NUCLEOTIDE SEQUENCE [LARGE SCALE GENOMIC DNA]</scope>
    <source>
        <strain evidence="3">cv. DH0086</strain>
    </source>
</reference>
<organism evidence="2 3">
    <name type="scientific">Asparagus officinalis</name>
    <name type="common">Garden asparagus</name>
    <dbReference type="NCBI Taxonomy" id="4686"/>
    <lineage>
        <taxon>Eukaryota</taxon>
        <taxon>Viridiplantae</taxon>
        <taxon>Streptophyta</taxon>
        <taxon>Embryophyta</taxon>
        <taxon>Tracheophyta</taxon>
        <taxon>Spermatophyta</taxon>
        <taxon>Magnoliopsida</taxon>
        <taxon>Liliopsida</taxon>
        <taxon>Asparagales</taxon>
        <taxon>Asparagaceae</taxon>
        <taxon>Asparagoideae</taxon>
        <taxon>Asparagus</taxon>
    </lineage>
</organism>
<evidence type="ECO:0000313" key="2">
    <source>
        <dbReference type="EMBL" id="ONK79306.1"/>
    </source>
</evidence>